<dbReference type="SMART" id="SM00882">
    <property type="entry name" value="CoA_trans"/>
    <property type="match status" value="1"/>
</dbReference>
<dbReference type="Gene3D" id="3.40.1080.10">
    <property type="entry name" value="Glutaconate Coenzyme A-transferase"/>
    <property type="match status" value="1"/>
</dbReference>
<dbReference type="EMBL" id="DSRP01000666">
    <property type="protein sequence ID" value="HGG93172.1"/>
    <property type="molecule type" value="Genomic_DNA"/>
</dbReference>
<reference evidence="1" key="1">
    <citation type="journal article" date="2020" name="mSystems">
        <title>Genome- and Community-Level Interaction Insights into Carbon Utilization and Element Cycling Functions of Hydrothermarchaeota in Hydrothermal Sediment.</title>
        <authorList>
            <person name="Zhou Z."/>
            <person name="Liu Y."/>
            <person name="Xu W."/>
            <person name="Pan J."/>
            <person name="Luo Z.H."/>
            <person name="Li M."/>
        </authorList>
    </citation>
    <scope>NUCLEOTIDE SEQUENCE [LARGE SCALE GENOMIC DNA]</scope>
    <source>
        <strain evidence="1">SpSt-413</strain>
    </source>
</reference>
<dbReference type="PANTHER" id="PTHR43293:SF3">
    <property type="entry name" value="CHOLESTEROL RING-CLEAVING HYDROLASE IPDB SUBUNIT"/>
    <property type="match status" value="1"/>
</dbReference>
<protein>
    <submittedName>
        <fullName evidence="1">CoA transferase subunit A</fullName>
    </submittedName>
</protein>
<gene>
    <name evidence="1" type="ORF">ENR59_09520</name>
</gene>
<proteinExistence type="predicted"/>
<organism evidence="1">
    <name type="scientific">Fundidesulfovibrio putealis</name>
    <dbReference type="NCBI Taxonomy" id="270496"/>
    <lineage>
        <taxon>Bacteria</taxon>
        <taxon>Pseudomonadati</taxon>
        <taxon>Thermodesulfobacteriota</taxon>
        <taxon>Desulfovibrionia</taxon>
        <taxon>Desulfovibrionales</taxon>
        <taxon>Desulfovibrionaceae</taxon>
        <taxon>Fundidesulfovibrio</taxon>
    </lineage>
</organism>
<dbReference type="Pfam" id="PF01144">
    <property type="entry name" value="CoA_trans"/>
    <property type="match status" value="1"/>
</dbReference>
<dbReference type="AlphaFoldDB" id="A0A7C4EKN9"/>
<dbReference type="InterPro" id="IPR037171">
    <property type="entry name" value="NagB/RpiA_transferase-like"/>
</dbReference>
<accession>A0A7C4EKN9</accession>
<dbReference type="PANTHER" id="PTHR43293">
    <property type="entry name" value="ACETATE COA-TRANSFERASE YDIF"/>
    <property type="match status" value="1"/>
</dbReference>
<dbReference type="SUPFAM" id="SSF100950">
    <property type="entry name" value="NagB/RpiA/CoA transferase-like"/>
    <property type="match status" value="1"/>
</dbReference>
<evidence type="ECO:0000313" key="1">
    <source>
        <dbReference type="EMBL" id="HGG93172.1"/>
    </source>
</evidence>
<dbReference type="InterPro" id="IPR004165">
    <property type="entry name" value="CoA_trans_fam_I"/>
</dbReference>
<sequence length="323" mass="35917">MQVIESGRGEFRPPDPDGFREYVRANKERRLVNKVISEKDAVSRYVSDGDYLAYDQNLAIRGPASLFREIVRQRKKDLWVAAKFTWSDVSLLAAGGCVSKVDVGWLETGPVLNKALQSGQIKFIEWSNGALAYRLLAGALGVPFLPMRYLGGTDTFTQSGAKMLEDPFTGQRLCAVPALNPDVGIIHVHQCDIYGNARVFGAGVAPLEIAMASRKVIISTEEIIDHMSVRRQPQRTTIPYYFVDAVVVAPFGSYPGSTPGLYGGDLEHWLEFAGAQAQGRTDEYLDKWVHSVPSHEEMLDKRVGAKKLMQLRQAETVKEGYYE</sequence>
<dbReference type="GO" id="GO:0008410">
    <property type="term" value="F:CoA-transferase activity"/>
    <property type="evidence" value="ECO:0007669"/>
    <property type="project" value="InterPro"/>
</dbReference>
<name>A0A7C4EKN9_9BACT</name>
<keyword evidence="1" id="KW-0808">Transferase</keyword>
<dbReference type="Gene3D" id="3.30.30.40">
    <property type="match status" value="1"/>
</dbReference>
<comment type="caution">
    <text evidence="1">The sequence shown here is derived from an EMBL/GenBank/DDBJ whole genome shotgun (WGS) entry which is preliminary data.</text>
</comment>